<proteinExistence type="predicted"/>
<dbReference type="Proteomes" id="UP001303324">
    <property type="component" value="Chromosome"/>
</dbReference>
<sequence>MDKTIKYHDLVNQINLRIPVKKMLSSVKFHLALCDCLVELAERYNCLGIKKRVLHGDRLDVLWIDKNTEEIKLAFEVDGGFRSRSIKRLIRVKAKEKVWIFYGNSTGIEEFIKKNDPTSSILIINLDNYRKHFRLKRRKRKKKEIINSLFS</sequence>
<evidence type="ECO:0000313" key="1">
    <source>
        <dbReference type="EMBL" id="WNF21330.1"/>
    </source>
</evidence>
<gene>
    <name evidence="1" type="ORF">RH061_14110</name>
</gene>
<protein>
    <recommendedName>
        <fullName evidence="3">DUF559 domain-containing protein</fullName>
    </recommendedName>
</protein>
<accession>A0ABY9VC49</accession>
<reference evidence="1 2" key="1">
    <citation type="submission" date="2023-09" db="EMBL/GenBank/DDBJ databases">
        <title>Microbial mechanism of fulvic acid promoting antimony reduction mineralization in rice fields.</title>
        <authorList>
            <person name="Chen G."/>
            <person name="Lan J."/>
        </authorList>
    </citation>
    <scope>NUCLEOTIDE SEQUENCE [LARGE SCALE GENOMIC DNA]</scope>
    <source>
        <strain evidence="1 2">PS1</strain>
    </source>
</reference>
<dbReference type="EMBL" id="CP134494">
    <property type="protein sequence ID" value="WNF21330.1"/>
    <property type="molecule type" value="Genomic_DNA"/>
</dbReference>
<evidence type="ECO:0008006" key="3">
    <source>
        <dbReference type="Google" id="ProtNLM"/>
    </source>
</evidence>
<organism evidence="1 2">
    <name type="scientific">Mesobacillus jeotgali</name>
    <dbReference type="NCBI Taxonomy" id="129985"/>
    <lineage>
        <taxon>Bacteria</taxon>
        <taxon>Bacillati</taxon>
        <taxon>Bacillota</taxon>
        <taxon>Bacilli</taxon>
        <taxon>Bacillales</taxon>
        <taxon>Bacillaceae</taxon>
        <taxon>Mesobacillus</taxon>
    </lineage>
</organism>
<name>A0ABY9VC49_9BACI</name>
<keyword evidence="2" id="KW-1185">Reference proteome</keyword>
<dbReference type="RefSeq" id="WP_311071064.1">
    <property type="nucleotide sequence ID" value="NZ_CP134494.1"/>
</dbReference>
<evidence type="ECO:0000313" key="2">
    <source>
        <dbReference type="Proteomes" id="UP001303324"/>
    </source>
</evidence>